<keyword evidence="1" id="KW-0479">Metal-binding</keyword>
<evidence type="ECO:0000259" key="2">
    <source>
        <dbReference type="Pfam" id="PF12409"/>
    </source>
</evidence>
<dbReference type="GO" id="GO:0005524">
    <property type="term" value="F:ATP binding"/>
    <property type="evidence" value="ECO:0007669"/>
    <property type="project" value="UniProtKB-UniRule"/>
</dbReference>
<keyword evidence="4" id="KW-1185">Reference proteome</keyword>
<protein>
    <recommendedName>
        <fullName evidence="1">Cation-transporting ATPase</fullName>
        <ecNumber evidence="1">7.2.2.-</ecNumber>
    </recommendedName>
</protein>
<sequence length="236" mass="26159">MTLGSNQSSASIFEDVEMAQDELYAGPMAESLPTSLSAFSHRRRRADSITSFAYYNEEEDEGPEELIGVDDGSVILDIGDIPFDLDEEDGFLEEEESSGPELEDGNARHDYAMRRRSSTLSRSSLHTRLLRSDSVTTDVSGHARSHGHGHGRVSQKLRMVNEDLTIVIAGFRTSTIGYIVYMFLCVATLGLAYLLLRWLPRSLVKLIGQPCPLRESDWVVLEVGGHMPDSPTLLPL</sequence>
<comment type="caution">
    <text evidence="3">The sequence shown here is derived from an EMBL/GenBank/DDBJ whole genome shotgun (WGS) entry which is preliminary data.</text>
</comment>
<evidence type="ECO:0000256" key="1">
    <source>
        <dbReference type="RuleBase" id="RU362082"/>
    </source>
</evidence>
<reference evidence="3 4" key="1">
    <citation type="submission" date="2024-02" db="EMBL/GenBank/DDBJ databases">
        <title>De novo assembly and annotation of 12 fungi associated with fruit tree decline syndrome in Ontario, Canada.</title>
        <authorList>
            <person name="Sulman M."/>
            <person name="Ellouze W."/>
            <person name="Ilyukhin E."/>
        </authorList>
    </citation>
    <scope>NUCLEOTIDE SEQUENCE [LARGE SCALE GENOMIC DNA]</scope>
    <source>
        <strain evidence="3 4">M11/M66-122</strain>
    </source>
</reference>
<dbReference type="AlphaFoldDB" id="A0AAN9UZK0"/>
<dbReference type="GO" id="GO:0016020">
    <property type="term" value="C:membrane"/>
    <property type="evidence" value="ECO:0007669"/>
    <property type="project" value="UniProtKB-SubCell"/>
</dbReference>
<dbReference type="GO" id="GO:0019829">
    <property type="term" value="F:ATPase-coupled monoatomic cation transmembrane transporter activity"/>
    <property type="evidence" value="ECO:0007669"/>
    <property type="project" value="UniProtKB-UniRule"/>
</dbReference>
<keyword evidence="1" id="KW-0460">Magnesium</keyword>
<comment type="caution">
    <text evidence="1">Lacks conserved residue(s) required for the propagation of feature annotation.</text>
</comment>
<comment type="catalytic activity">
    <reaction evidence="1">
        <text>ATP + H2O = ADP + phosphate + H(+)</text>
        <dbReference type="Rhea" id="RHEA:13065"/>
        <dbReference type="ChEBI" id="CHEBI:15377"/>
        <dbReference type="ChEBI" id="CHEBI:15378"/>
        <dbReference type="ChEBI" id="CHEBI:30616"/>
        <dbReference type="ChEBI" id="CHEBI:43474"/>
        <dbReference type="ChEBI" id="CHEBI:456216"/>
    </reaction>
</comment>
<keyword evidence="1" id="KW-0472">Membrane</keyword>
<comment type="subcellular location">
    <subcellularLocation>
        <location evidence="1">Membrane</location>
        <topology evidence="1">Multi-pass membrane protein</topology>
    </subcellularLocation>
</comment>
<dbReference type="EMBL" id="JAKJXP020000003">
    <property type="protein sequence ID" value="KAK7757258.1"/>
    <property type="molecule type" value="Genomic_DNA"/>
</dbReference>
<keyword evidence="1" id="KW-0547">Nucleotide-binding</keyword>
<keyword evidence="1" id="KW-0067">ATP-binding</keyword>
<feature type="transmembrane region" description="Helical" evidence="1">
    <location>
        <begin position="176"/>
        <end position="196"/>
    </location>
</feature>
<dbReference type="GO" id="GO:0046872">
    <property type="term" value="F:metal ion binding"/>
    <property type="evidence" value="ECO:0007669"/>
    <property type="project" value="UniProtKB-UniRule"/>
</dbReference>
<name>A0AAN9UZK0_9PEZI</name>
<accession>A0AAN9UZK0</accession>
<keyword evidence="1" id="KW-1133">Transmembrane helix</keyword>
<organism evidence="3 4">
    <name type="scientific">Diatrype stigma</name>
    <dbReference type="NCBI Taxonomy" id="117547"/>
    <lineage>
        <taxon>Eukaryota</taxon>
        <taxon>Fungi</taxon>
        <taxon>Dikarya</taxon>
        <taxon>Ascomycota</taxon>
        <taxon>Pezizomycotina</taxon>
        <taxon>Sordariomycetes</taxon>
        <taxon>Xylariomycetidae</taxon>
        <taxon>Xylariales</taxon>
        <taxon>Diatrypaceae</taxon>
        <taxon>Diatrype</taxon>
    </lineage>
</organism>
<proteinExistence type="inferred from homology"/>
<evidence type="ECO:0000313" key="3">
    <source>
        <dbReference type="EMBL" id="KAK7757258.1"/>
    </source>
</evidence>
<keyword evidence="1" id="KW-0812">Transmembrane</keyword>
<dbReference type="Pfam" id="PF12409">
    <property type="entry name" value="P5-ATPase"/>
    <property type="match status" value="1"/>
</dbReference>
<keyword evidence="1" id="KW-1278">Translocase</keyword>
<dbReference type="InterPro" id="IPR047819">
    <property type="entry name" value="P5A-ATPase_N"/>
</dbReference>
<dbReference type="EC" id="7.2.2.-" evidence="1"/>
<feature type="domain" description="P5B-type ATPase N-terminal" evidence="2">
    <location>
        <begin position="162"/>
        <end position="222"/>
    </location>
</feature>
<comment type="similarity">
    <text evidence="1">Belongs to the cation transport ATPase (P-type) (TC 3.A.3) family. Type V subfamily.</text>
</comment>
<evidence type="ECO:0000313" key="4">
    <source>
        <dbReference type="Proteomes" id="UP001320420"/>
    </source>
</evidence>
<dbReference type="Proteomes" id="UP001320420">
    <property type="component" value="Unassembled WGS sequence"/>
</dbReference>
<gene>
    <name evidence="3" type="ORF">SLS62_000807</name>
</gene>